<dbReference type="KEGG" id="skn:SKUN_00341"/>
<dbReference type="PATRIC" id="fig|273035.7.peg.405"/>
<dbReference type="Proteomes" id="UP000062963">
    <property type="component" value="Chromosome"/>
</dbReference>
<gene>
    <name evidence="1" type="ORF">SKUN_00341</name>
</gene>
<sequence>MNKIMIIEKETLTGRETNNFKMEEYFPFKNENGRILIGDDKLVNTKKLKIEIDTYNLDDAIEFLQECKKEEK</sequence>
<dbReference type="EMBL" id="CP010899">
    <property type="protein sequence ID" value="ALA97257.1"/>
    <property type="molecule type" value="Genomic_DNA"/>
</dbReference>
<evidence type="ECO:0000313" key="2">
    <source>
        <dbReference type="Proteomes" id="UP000062963"/>
    </source>
</evidence>
<dbReference type="STRING" id="273035.SKUN_00341"/>
<name>A0A0K2JFS5_SPIKU</name>
<organism evidence="1 2">
    <name type="scientific">Spiroplasma kunkelii CR2-3x</name>
    <dbReference type="NCBI Taxonomy" id="273035"/>
    <lineage>
        <taxon>Bacteria</taxon>
        <taxon>Bacillati</taxon>
        <taxon>Mycoplasmatota</taxon>
        <taxon>Mollicutes</taxon>
        <taxon>Entomoplasmatales</taxon>
        <taxon>Spiroplasmataceae</taxon>
        <taxon>Spiroplasma</taxon>
    </lineage>
</organism>
<proteinExistence type="predicted"/>
<keyword evidence="2" id="KW-1185">Reference proteome</keyword>
<evidence type="ECO:0000313" key="1">
    <source>
        <dbReference type="EMBL" id="ALA97257.1"/>
    </source>
</evidence>
<accession>A0A0K2JFS5</accession>
<dbReference type="AlphaFoldDB" id="A0A0K2JFS5"/>
<protein>
    <submittedName>
        <fullName evidence="1">Uncharacterized protein</fullName>
    </submittedName>
</protein>
<dbReference type="RefSeq" id="WP_053390580.1">
    <property type="nucleotide sequence ID" value="NZ_CP010899.1"/>
</dbReference>
<reference evidence="1 2" key="1">
    <citation type="journal article" date="2015" name="Genome Announc.">
        <title>Complete Genome Sequence of Spiroplasma kunkelii Strain CR2-3x, Causal Agent of Corn Stunt Disease in Zea mays L.</title>
        <authorList>
            <person name="Davis R.E."/>
            <person name="Shao J."/>
            <person name="Dally E.L."/>
            <person name="Zhao Y."/>
            <person name="Gasparich G.E."/>
            <person name="Gaynor B.J."/>
            <person name="Athey J.C."/>
            <person name="Harrison N.A."/>
            <person name="Donofrio N."/>
        </authorList>
    </citation>
    <scope>NUCLEOTIDE SEQUENCE [LARGE SCALE GENOMIC DNA]</scope>
    <source>
        <strain evidence="1 2">CR2-3x</strain>
    </source>
</reference>